<dbReference type="GO" id="GO:0071025">
    <property type="term" value="P:RNA surveillance"/>
    <property type="evidence" value="ECO:0007669"/>
    <property type="project" value="InterPro"/>
</dbReference>
<dbReference type="InterPro" id="IPR005142">
    <property type="entry name" value="eRF1_3"/>
</dbReference>
<keyword evidence="10" id="KW-1185">Reference proteome</keyword>
<dbReference type="Ensembl" id="ENSDNVT00000028815.1">
    <property type="protein sequence ID" value="ENSDNVP00000023873.1"/>
    <property type="gene ID" value="ENSDNVG00000016578.1"/>
</dbReference>
<dbReference type="AlphaFoldDB" id="A0A8C4PCX8"/>
<dbReference type="InterPro" id="IPR058547">
    <property type="entry name" value="Pelota_N"/>
</dbReference>
<evidence type="ECO:0000313" key="9">
    <source>
        <dbReference type="Ensembl" id="ENSDNVP00000023873.1"/>
    </source>
</evidence>
<accession>A0A8C4PCX8</accession>
<feature type="compositionally biased region" description="Low complexity" evidence="7">
    <location>
        <begin position="36"/>
        <end position="48"/>
    </location>
</feature>
<dbReference type="SUPFAM" id="SSF159065">
    <property type="entry name" value="Dom34/Pelota N-terminal domain-like"/>
    <property type="match status" value="1"/>
</dbReference>
<dbReference type="InterPro" id="IPR005141">
    <property type="entry name" value="eRF1_2"/>
</dbReference>
<reference evidence="9" key="1">
    <citation type="submission" date="2025-08" db="UniProtKB">
        <authorList>
            <consortium name="Ensembl"/>
        </authorList>
    </citation>
    <scope>IDENTIFICATION</scope>
</reference>
<gene>
    <name evidence="9" type="primary">LOC112995744</name>
</gene>
<evidence type="ECO:0000256" key="7">
    <source>
        <dbReference type="SAM" id="MobiDB-lite"/>
    </source>
</evidence>
<dbReference type="PANTHER" id="PTHR10853:SF0">
    <property type="entry name" value="PROTEIN PELOTA HOMOLOG"/>
    <property type="match status" value="1"/>
</dbReference>
<keyword evidence="5" id="KW-0963">Cytoplasm</keyword>
<evidence type="ECO:0000256" key="6">
    <source>
        <dbReference type="ARBA" id="ARBA00022723"/>
    </source>
</evidence>
<feature type="domain" description="eRF1/Pelota-like N-terminal" evidence="8">
    <location>
        <begin position="116"/>
        <end position="245"/>
    </location>
</feature>
<dbReference type="Proteomes" id="UP000694423">
    <property type="component" value="Unplaced"/>
</dbReference>
<evidence type="ECO:0000313" key="10">
    <source>
        <dbReference type="Proteomes" id="UP000694423"/>
    </source>
</evidence>
<dbReference type="InterPro" id="IPR029064">
    <property type="entry name" value="Ribosomal_eL30-like_sf"/>
</dbReference>
<dbReference type="FunFam" id="2.30.30.870:FF:000001">
    <property type="entry name" value="Protein pelota homolog"/>
    <property type="match status" value="1"/>
</dbReference>
<dbReference type="SMART" id="SM01194">
    <property type="entry name" value="eRF1_1"/>
    <property type="match status" value="1"/>
</dbReference>
<dbReference type="Gene3D" id="2.30.30.870">
    <property type="entry name" value="Pelota, domain A"/>
    <property type="match status" value="1"/>
</dbReference>
<evidence type="ECO:0000259" key="8">
    <source>
        <dbReference type="SMART" id="SM01194"/>
    </source>
</evidence>
<comment type="subcellular location">
    <subcellularLocation>
        <location evidence="2">Cytoplasm</location>
    </subcellularLocation>
</comment>
<dbReference type="NCBIfam" id="TIGR00111">
    <property type="entry name" value="pelota"/>
    <property type="match status" value="1"/>
</dbReference>
<evidence type="ECO:0000256" key="4">
    <source>
        <dbReference type="ARBA" id="ARBA00022104"/>
    </source>
</evidence>
<feature type="compositionally biased region" description="Low complexity" evidence="7">
    <location>
        <begin position="60"/>
        <end position="70"/>
    </location>
</feature>
<dbReference type="FunFam" id="3.30.420.60:FF:000002">
    <property type="entry name" value="Protein pelota homolog"/>
    <property type="match status" value="1"/>
</dbReference>
<keyword evidence="6" id="KW-0479">Metal-binding</keyword>
<organism evidence="9 10">
    <name type="scientific">Dromaius novaehollandiae</name>
    <name type="common">Emu</name>
    <dbReference type="NCBI Taxonomy" id="8790"/>
    <lineage>
        <taxon>Eukaryota</taxon>
        <taxon>Metazoa</taxon>
        <taxon>Chordata</taxon>
        <taxon>Craniata</taxon>
        <taxon>Vertebrata</taxon>
        <taxon>Euteleostomi</taxon>
        <taxon>Archelosauria</taxon>
        <taxon>Archosauria</taxon>
        <taxon>Dinosauria</taxon>
        <taxon>Saurischia</taxon>
        <taxon>Theropoda</taxon>
        <taxon>Coelurosauria</taxon>
        <taxon>Aves</taxon>
        <taxon>Palaeognathae</taxon>
        <taxon>Casuariiformes</taxon>
        <taxon>Dromaiidae</taxon>
        <taxon>Dromaius</taxon>
    </lineage>
</organism>
<dbReference type="InterPro" id="IPR042226">
    <property type="entry name" value="eFR1_2_sf"/>
</dbReference>
<dbReference type="PANTHER" id="PTHR10853">
    <property type="entry name" value="PELOTA"/>
    <property type="match status" value="1"/>
</dbReference>
<reference evidence="9" key="2">
    <citation type="submission" date="2025-09" db="UniProtKB">
        <authorList>
            <consortium name="Ensembl"/>
        </authorList>
    </citation>
    <scope>IDENTIFICATION</scope>
</reference>
<dbReference type="InterPro" id="IPR005140">
    <property type="entry name" value="eRF1_Pelota-like_N"/>
</dbReference>
<name>A0A8C4PCX8_DRONO</name>
<dbReference type="Pfam" id="PF03465">
    <property type="entry name" value="eRF1_3"/>
    <property type="match status" value="1"/>
</dbReference>
<dbReference type="Gene3D" id="3.30.1330.30">
    <property type="match status" value="1"/>
</dbReference>
<dbReference type="GO" id="GO:0070481">
    <property type="term" value="P:nuclear-transcribed mRNA catabolic process, non-stop decay"/>
    <property type="evidence" value="ECO:0007669"/>
    <property type="project" value="InterPro"/>
</dbReference>
<protein>
    <recommendedName>
        <fullName evidence="4">Protein pelota homolog</fullName>
    </recommendedName>
</protein>
<dbReference type="SUPFAM" id="SSF53137">
    <property type="entry name" value="Translational machinery components"/>
    <property type="match status" value="1"/>
</dbReference>
<feature type="region of interest" description="Disordered" evidence="7">
    <location>
        <begin position="36"/>
        <end position="111"/>
    </location>
</feature>
<evidence type="ECO:0000256" key="2">
    <source>
        <dbReference type="ARBA" id="ARBA00004496"/>
    </source>
</evidence>
<dbReference type="GO" id="GO:0046872">
    <property type="term" value="F:metal ion binding"/>
    <property type="evidence" value="ECO:0007669"/>
    <property type="project" value="UniProtKB-KW"/>
</dbReference>
<evidence type="ECO:0000256" key="5">
    <source>
        <dbReference type="ARBA" id="ARBA00022490"/>
    </source>
</evidence>
<dbReference type="GO" id="GO:0005737">
    <property type="term" value="C:cytoplasm"/>
    <property type="evidence" value="ECO:0007669"/>
    <property type="project" value="UniProtKB-SubCell"/>
</dbReference>
<comment type="cofactor">
    <cofactor evidence="1">
        <name>a divalent metal cation</name>
        <dbReference type="ChEBI" id="CHEBI:60240"/>
    </cofactor>
</comment>
<evidence type="ECO:0000256" key="3">
    <source>
        <dbReference type="ARBA" id="ARBA00009504"/>
    </source>
</evidence>
<dbReference type="GO" id="GO:0032790">
    <property type="term" value="P:ribosome disassembly"/>
    <property type="evidence" value="ECO:0007669"/>
    <property type="project" value="TreeGrafter"/>
</dbReference>
<dbReference type="GO" id="GO:0070651">
    <property type="term" value="P:nonfunctional rRNA decay"/>
    <property type="evidence" value="ECO:0007669"/>
    <property type="project" value="TreeGrafter"/>
</dbReference>
<dbReference type="GO" id="GO:0070966">
    <property type="term" value="P:nuclear-transcribed mRNA catabolic process, no-go decay"/>
    <property type="evidence" value="ECO:0007669"/>
    <property type="project" value="InterPro"/>
</dbReference>
<dbReference type="SUPFAM" id="SSF55315">
    <property type="entry name" value="L30e-like"/>
    <property type="match status" value="1"/>
</dbReference>
<dbReference type="Pfam" id="PF26356">
    <property type="entry name" value="Pelota_N"/>
    <property type="match status" value="1"/>
</dbReference>
<dbReference type="Gene3D" id="3.30.420.60">
    <property type="entry name" value="eRF1 domain 2"/>
    <property type="match status" value="1"/>
</dbReference>
<evidence type="ECO:0000256" key="1">
    <source>
        <dbReference type="ARBA" id="ARBA00001968"/>
    </source>
</evidence>
<dbReference type="Pfam" id="PF03464">
    <property type="entry name" value="eRF1_2"/>
    <property type="match status" value="1"/>
</dbReference>
<dbReference type="InterPro" id="IPR038069">
    <property type="entry name" value="Pelota/DOM34_N"/>
</dbReference>
<dbReference type="InterPro" id="IPR004405">
    <property type="entry name" value="TF_pelota"/>
</dbReference>
<comment type="similarity">
    <text evidence="3">Belongs to the eukaryotic release factor 1 family. Pelota subfamily.</text>
</comment>
<proteinExistence type="inferred from homology"/>
<sequence length="500" mass="54826">MRAGHGGRETGESRVSPAPFRAGCAHARGEGERLWAGGACAGSGARSRQPVPEGAHTSRLRLSAGLAAAGPEQRVRRGRAAAQERAEPAARPPRGAQGRGRGEAEGAAAAPGAAAMKLVRKDLEKDNAGQVTLIPEEPEDMWHTYNLLQVGDSLRASTIRKVQTESATGSVGSNRIRTTLTLCVEAIDFDSQACQLRVKGTNIQENEYVKMGAYHTIELEPNRQFTLAKKQWDSVVLERIEQACDPAWSADVAAVVMQEGLAHVCLVTPSMTLTRAKVEVNIPRKRKGNCSQHDRALERFYEQVVQAIQRHINFEVVKCVLVASPGFVREQFCDYMFQQAVKTDNKLLLENRSKFLQVHSSSGHKYALKEALCDPAVTSRLSDTKAAGEVKALDDFYKMLQHEPDRAFYGLKHVEKANEAMAIDTLLISDELFRHQDVATRARYVKLVDSVRENMGTVRIFSSLHVSGEQLGQLTGVAAILRFPVAELSDQEDGSSSEED</sequence>
<dbReference type="FunFam" id="3.30.1330.30:FF:000008">
    <property type="entry name" value="Protein pelota homolog"/>
    <property type="match status" value="1"/>
</dbReference>